<name>A0A4R6A9X1_9RHOB</name>
<comment type="caution">
    <text evidence="2">The sequence shown here is derived from an EMBL/GenBank/DDBJ whole genome shotgun (WGS) entry which is preliminary data.</text>
</comment>
<gene>
    <name evidence="2" type="ORF">E2L08_08865</name>
</gene>
<proteinExistence type="predicted"/>
<feature type="compositionally biased region" description="Basic and acidic residues" evidence="1">
    <location>
        <begin position="60"/>
        <end position="70"/>
    </location>
</feature>
<evidence type="ECO:0000256" key="1">
    <source>
        <dbReference type="SAM" id="MobiDB-lite"/>
    </source>
</evidence>
<feature type="region of interest" description="Disordered" evidence="1">
    <location>
        <begin position="1"/>
        <end position="82"/>
    </location>
</feature>
<keyword evidence="3" id="KW-1185">Reference proteome</keyword>
<dbReference type="RefSeq" id="WP_133396715.1">
    <property type="nucleotide sequence ID" value="NZ_SNAA01000008.1"/>
</dbReference>
<protein>
    <submittedName>
        <fullName evidence="2">Uncharacterized protein</fullName>
    </submittedName>
</protein>
<sequence>MIDAPFFPGSGIAGPRAALPPTRREIADIPTGPAPAFDLDQLQALRIASRPPLPPPGEGAEARQGPDPRDAGAAPGRIDLRL</sequence>
<dbReference type="AlphaFoldDB" id="A0A4R6A9X1"/>
<dbReference type="EMBL" id="SNAA01000008">
    <property type="protein sequence ID" value="TDL79705.1"/>
    <property type="molecule type" value="Genomic_DNA"/>
</dbReference>
<organism evidence="2 3">
    <name type="scientific">Palleronia sediminis</name>
    <dbReference type="NCBI Taxonomy" id="2547833"/>
    <lineage>
        <taxon>Bacteria</taxon>
        <taxon>Pseudomonadati</taxon>
        <taxon>Pseudomonadota</taxon>
        <taxon>Alphaproteobacteria</taxon>
        <taxon>Rhodobacterales</taxon>
        <taxon>Roseobacteraceae</taxon>
        <taxon>Palleronia</taxon>
    </lineage>
</organism>
<evidence type="ECO:0000313" key="3">
    <source>
        <dbReference type="Proteomes" id="UP000295701"/>
    </source>
</evidence>
<evidence type="ECO:0000313" key="2">
    <source>
        <dbReference type="EMBL" id="TDL79705.1"/>
    </source>
</evidence>
<reference evidence="2 3" key="1">
    <citation type="submission" date="2019-03" db="EMBL/GenBank/DDBJ databases">
        <title>Primorskyibacter sp. SS33 isolated from sediments.</title>
        <authorList>
            <person name="Xunke S."/>
        </authorList>
    </citation>
    <scope>NUCLEOTIDE SEQUENCE [LARGE SCALE GENOMIC DNA]</scope>
    <source>
        <strain evidence="2 3">SS33</strain>
    </source>
</reference>
<dbReference type="Proteomes" id="UP000295701">
    <property type="component" value="Unassembled WGS sequence"/>
</dbReference>
<accession>A0A4R6A9X1</accession>